<proteinExistence type="predicted"/>
<dbReference type="EMBL" id="LN829119">
    <property type="protein sequence ID" value="CPR16948.1"/>
    <property type="molecule type" value="Genomic_DNA"/>
</dbReference>
<sequence length="105" mass="11347">MIRADVKILSRPHHANELDQVVPAERDATLSGREVRCRDVYEYSAASTTASLDVIVAHDDDEVVQVVVAPKTFCARPVGVGYGAIVVRVTGSVAPTVGWTNCLQR</sequence>
<evidence type="ECO:0000313" key="1">
    <source>
        <dbReference type="EMBL" id="CPR16948.1"/>
    </source>
</evidence>
<dbReference type="AlphaFoldDB" id="A0A0D6JC96"/>
<evidence type="ECO:0000313" key="2">
    <source>
        <dbReference type="Proteomes" id="UP000033187"/>
    </source>
</evidence>
<protein>
    <submittedName>
        <fullName evidence="1">Uncharacterized protein</fullName>
    </submittedName>
</protein>
<dbReference type="Proteomes" id="UP000033187">
    <property type="component" value="Chromosome 1"/>
</dbReference>
<dbReference type="KEGG" id="fiy:BN1229_v1_1037"/>
<gene>
    <name evidence="1" type="ORF">YBN1229_v1_1037</name>
</gene>
<accession>A0A0D6JC96</accession>
<dbReference type="KEGG" id="fil:BN1229_v1_1033"/>
<name>A0A0D6JC96_9HYPH</name>
<reference evidence="2" key="1">
    <citation type="submission" date="2015-02" db="EMBL/GenBank/DDBJ databases">
        <authorList>
            <person name="Chooi Y.-H."/>
        </authorList>
    </citation>
    <scope>NUCLEOTIDE SEQUENCE [LARGE SCALE GENOMIC DNA]</scope>
    <source>
        <strain evidence="2">strain Y</strain>
    </source>
</reference>
<keyword evidence="2" id="KW-1185">Reference proteome</keyword>
<organism evidence="1 2">
    <name type="scientific">Candidatus Filomicrobium marinum</name>
    <dbReference type="NCBI Taxonomy" id="1608628"/>
    <lineage>
        <taxon>Bacteria</taxon>
        <taxon>Pseudomonadati</taxon>
        <taxon>Pseudomonadota</taxon>
        <taxon>Alphaproteobacteria</taxon>
        <taxon>Hyphomicrobiales</taxon>
        <taxon>Hyphomicrobiaceae</taxon>
        <taxon>Filomicrobium</taxon>
    </lineage>
</organism>